<dbReference type="EMBL" id="CP011310">
    <property type="protein sequence ID" value="AKQ41223.1"/>
    <property type="molecule type" value="Genomic_DNA"/>
</dbReference>
<dbReference type="KEGG" id="ery:CP97_02930"/>
<accession>A0A0H4VW09</accession>
<keyword evidence="2" id="KW-1185">Reference proteome</keyword>
<evidence type="ECO:0000313" key="1">
    <source>
        <dbReference type="EMBL" id="AKQ41223.1"/>
    </source>
</evidence>
<dbReference type="Proteomes" id="UP000059113">
    <property type="component" value="Chromosome"/>
</dbReference>
<dbReference type="RefSeq" id="WP_048884722.1">
    <property type="nucleotide sequence ID" value="NZ_CP011310.1"/>
</dbReference>
<dbReference type="OrthoDB" id="8480631at2"/>
<proteinExistence type="predicted"/>
<reference evidence="1 2" key="1">
    <citation type="journal article" date="2015" name="Int. J. Syst. Evol. Microbiol.">
        <title>Erythrobacter atlanticus sp. nov., a bacterium from ocean sediment able to degrade polycyclic aromatic hydrocarbons.</title>
        <authorList>
            <person name="Zhuang L."/>
            <person name="Liu Y."/>
            <person name="Wang L."/>
            <person name="Wang W."/>
            <person name="Shao Z."/>
        </authorList>
    </citation>
    <scope>NUCLEOTIDE SEQUENCE [LARGE SCALE GENOMIC DNA]</scope>
    <source>
        <strain evidence="2">s21-N3</strain>
    </source>
</reference>
<sequence>MGTQIKLRATQRIGERPDIDRHWRGLFLDTLAETSNVSEAARMSGASTSRAYKTRRLDPEFRAAWNAALIEGYEHLEMETLHRLRAGTGKDDNKFDIANALRLLTLHRDTVAHQRALQDEVDEESVLESLNAKIDLMRKRDAAMKQMQAEEQDKVASPQ</sequence>
<name>A0A0H4VW09_9SPHN</name>
<protein>
    <submittedName>
        <fullName evidence="1">Uncharacterized protein</fullName>
    </submittedName>
</protein>
<dbReference type="PATRIC" id="fig|1648404.4.peg.620"/>
<dbReference type="AlphaFoldDB" id="A0A0H4VW09"/>
<gene>
    <name evidence="1" type="ORF">CP97_02930</name>
</gene>
<organism evidence="1 2">
    <name type="scientific">Aurantiacibacter atlanticus</name>
    <dbReference type="NCBI Taxonomy" id="1648404"/>
    <lineage>
        <taxon>Bacteria</taxon>
        <taxon>Pseudomonadati</taxon>
        <taxon>Pseudomonadota</taxon>
        <taxon>Alphaproteobacteria</taxon>
        <taxon>Sphingomonadales</taxon>
        <taxon>Erythrobacteraceae</taxon>
        <taxon>Aurantiacibacter</taxon>
    </lineage>
</organism>
<evidence type="ECO:0000313" key="2">
    <source>
        <dbReference type="Proteomes" id="UP000059113"/>
    </source>
</evidence>
<dbReference type="STRING" id="1648404.CP97_02930"/>
<reference evidence="2" key="2">
    <citation type="submission" date="2015-04" db="EMBL/GenBank/DDBJ databases">
        <title>The complete genome sequence of Erythrobacter sp. s21-N3.</title>
        <authorList>
            <person name="Zhuang L."/>
            <person name="Liu Y."/>
            <person name="Shao Z."/>
        </authorList>
    </citation>
    <scope>NUCLEOTIDE SEQUENCE [LARGE SCALE GENOMIC DNA]</scope>
    <source>
        <strain evidence="2">s21-N3</strain>
    </source>
</reference>